<dbReference type="Gene3D" id="2.30.42.10">
    <property type="match status" value="1"/>
</dbReference>
<dbReference type="PRINTS" id="PR01301">
    <property type="entry name" value="RGSPROTEIN"/>
</dbReference>
<dbReference type="InterPro" id="IPR044926">
    <property type="entry name" value="RGS_subdomain_2"/>
</dbReference>
<proteinExistence type="predicted"/>
<dbReference type="PROSITE" id="PS50106">
    <property type="entry name" value="PDZ"/>
    <property type="match status" value="1"/>
</dbReference>
<organism evidence="4 5">
    <name type="scientific">Heterodera schachtii</name>
    <name type="common">Sugarbeet cyst nematode worm</name>
    <name type="synonym">Tylenchus schachtii</name>
    <dbReference type="NCBI Taxonomy" id="97005"/>
    <lineage>
        <taxon>Eukaryota</taxon>
        <taxon>Metazoa</taxon>
        <taxon>Ecdysozoa</taxon>
        <taxon>Nematoda</taxon>
        <taxon>Chromadorea</taxon>
        <taxon>Rhabditida</taxon>
        <taxon>Tylenchina</taxon>
        <taxon>Tylenchomorpha</taxon>
        <taxon>Tylenchoidea</taxon>
        <taxon>Heteroderidae</taxon>
        <taxon>Heteroderinae</taxon>
        <taxon>Heterodera</taxon>
    </lineage>
</organism>
<dbReference type="SUPFAM" id="SSF54236">
    <property type="entry name" value="Ubiquitin-like"/>
    <property type="match status" value="1"/>
</dbReference>
<dbReference type="PANTHER" id="PTHR45945:SF3">
    <property type="entry name" value="REGULATOR OF G-PROTEIN SIGNALING LOCO"/>
    <property type="match status" value="1"/>
</dbReference>
<name>A0ABD2J0Q1_HETSC</name>
<gene>
    <name evidence="4" type="ORF">niasHS_010026</name>
</gene>
<dbReference type="Gene3D" id="1.10.167.10">
    <property type="entry name" value="Regulator of G-protein Signalling 4, domain 2"/>
    <property type="match status" value="1"/>
</dbReference>
<feature type="region of interest" description="Disordered" evidence="1">
    <location>
        <begin position="1318"/>
        <end position="1381"/>
    </location>
</feature>
<dbReference type="EMBL" id="JBICCN010000232">
    <property type="protein sequence ID" value="KAL3084957.1"/>
    <property type="molecule type" value="Genomic_DNA"/>
</dbReference>
<dbReference type="Pfam" id="PF00615">
    <property type="entry name" value="RGS"/>
    <property type="match status" value="1"/>
</dbReference>
<comment type="caution">
    <text evidence="4">The sequence shown here is derived from an EMBL/GenBank/DDBJ whole genome shotgun (WGS) entry which is preliminary data.</text>
</comment>
<dbReference type="InterPro" id="IPR016137">
    <property type="entry name" value="RGS"/>
</dbReference>
<evidence type="ECO:0008006" key="6">
    <source>
        <dbReference type="Google" id="ProtNLM"/>
    </source>
</evidence>
<dbReference type="PANTHER" id="PTHR45945">
    <property type="entry name" value="REGULATOR OF G-PROTEIN SIGNALING LOCO"/>
    <property type="match status" value="1"/>
</dbReference>
<feature type="compositionally biased region" description="Basic and acidic residues" evidence="1">
    <location>
        <begin position="661"/>
        <end position="677"/>
    </location>
</feature>
<feature type="compositionally biased region" description="Polar residues" evidence="1">
    <location>
        <begin position="187"/>
        <end position="201"/>
    </location>
</feature>
<dbReference type="Gene3D" id="3.10.20.90">
    <property type="entry name" value="Phosphatidylinositol 3-kinase Catalytic Subunit, Chain A, domain 1"/>
    <property type="match status" value="1"/>
</dbReference>
<dbReference type="SUPFAM" id="SSF48097">
    <property type="entry name" value="Regulator of G-protein signaling, RGS"/>
    <property type="match status" value="1"/>
</dbReference>
<feature type="region of interest" description="Disordered" evidence="1">
    <location>
        <begin position="1244"/>
        <end position="1269"/>
    </location>
</feature>
<dbReference type="CDD" id="cd00136">
    <property type="entry name" value="PDZ_canonical"/>
    <property type="match status" value="1"/>
</dbReference>
<dbReference type="InterPro" id="IPR029071">
    <property type="entry name" value="Ubiquitin-like_domsf"/>
</dbReference>
<feature type="region of interest" description="Disordered" evidence="1">
    <location>
        <begin position="111"/>
        <end position="135"/>
    </location>
</feature>
<feature type="domain" description="PDZ" evidence="2">
    <location>
        <begin position="28"/>
        <end position="97"/>
    </location>
</feature>
<dbReference type="SUPFAM" id="SSF50156">
    <property type="entry name" value="PDZ domain-like"/>
    <property type="match status" value="1"/>
</dbReference>
<dbReference type="InterPro" id="IPR001478">
    <property type="entry name" value="PDZ"/>
</dbReference>
<dbReference type="PROSITE" id="PS50132">
    <property type="entry name" value="RGS"/>
    <property type="match status" value="1"/>
</dbReference>
<feature type="compositionally biased region" description="Low complexity" evidence="1">
    <location>
        <begin position="111"/>
        <end position="124"/>
    </location>
</feature>
<feature type="compositionally biased region" description="Polar residues" evidence="1">
    <location>
        <begin position="485"/>
        <end position="496"/>
    </location>
</feature>
<feature type="compositionally biased region" description="Low complexity" evidence="1">
    <location>
        <begin position="627"/>
        <end position="642"/>
    </location>
</feature>
<sequence>MLSSSSSSPSSSARFGPLPLPRLPKLITVFLRCSSSNCSSSFGFGLTLEGAGPAKLKVIDGGIAHRNGLKSNDELLAIDRESVAELGHLEVVVKMRKVMRRRCEAWLTVRRCPSSSPGSPSSSPAGPPRRRLPFHRLPLPFRRSDRYKKCRLFSPPPSVFLQKCADSMPSGPIWDGRNSPKFRPRRSLNSASTNADIPSPLSPISNVSGTSPVLSPLSPPSPHLLVTQWILQYLGRFEGEHQQQKQGNYWMEEEETAQWVDKALLFFGRSSAEKDEQSELCLLNVFEDELTVHRGTAPFVVSVPYGCVRAVGRSRVDSRGFGVIIATNDATFRPHASFAVLSFRCVPRAYAQHHAAHAHFARSMGVRCRRKQLALLELSVFSASTASCVQFPFECAEVLASLRFGIPPFTTVKNRNNTGDTVEKFMAKLAEGLEIGEQFSSKEWGRTDYEGGKDEEEEDDEADNTSTTDSMNTIVEFGICEPSENGRNGQNQWQSETVERRKSFVPLPPSSSSSSVRALSPAKCQPRPMPPPLPPKPRFLTQQKAPSLSSSISLLSSFVPLSAFSSASSSVAAPNEFDGSDQQKEGAQQHYLPTHLKTTTEEAEEVAASDEHISEQYPQHNPDDCSKVPAVAASSVASFALSRNSENKENRRPSPSAVISEKTKEQTQAEAARESPKRRIGRQIRHGQQPKQPKRQTDASPQALPIGHAQRQSLEASMPPAPGSPKQQQPDSSVDLEQVLKSEAARAPFHQFLQQQFCAENINFYLAVEEYKKIPENEFGRRTDFGRQIYDRHFAANCIEPVNIDNSTSNQIREAYKNNRFTSDVYDVVQYQIFHLLKYDCWPRYLRAGGQLAEELGGDAKSHDSGASTSQQCLVVGAGKGKHSQPRRKSLFRFLMKAAKTGGSGNASYSGGNENNAEDACCTCSVAEYQPQHPSDALNGDTVHVLLRRRAHSRSPNRRVGLRRRARRSCAERTTAAAASAAAAHAAALMLSASISTSPVAEGDDADECAEASQELQRLHRRKCSCRCRRCRKADEEQFAEPKPDFPIRFCTLLCADSATSTEIALSDPFQSVKQWTNAMAEGCGLDKHASEVVDAQTGSTIDPVRQAVDALNNRVVRIIPVVKMPVLFLAPSSPCVGAKPSSPMAAKVVILRCRPALTVGKVLRPIMAKYNVDSEQAVVCIAGTCEVLKLQTPVNAVYLKTLAVMSQQQFAERKVMPKREYQKELTMVPSWMISASTTTTAAASSSTSAASGQSSPGPDSHLPPFHQHGDVGFCELPLEVEGTSKLGSALLKHTATRSYSSNPREFFKFGRKPTIAKSRGGIEQQQTDAVTGGSVGASVGDSAAGPSGSSGGVSQLRYRKSGGSGMGAGRSGAISKDAESRRKSLGAAAAANAVAAGTILHRDSPVGTPTGSVTGVSSSGRLSSAALAVGLVAPSDIPYCGEVEPPEEPPLEQETCSTYAVHSTLIRHEPVYGTKSAVISASTADRKGVFDSEGFSRNRSAFPSGANGAPASTASPLPAIFSSAVRSDKNGAGGGINASPSAEAMVWQKADYV</sequence>
<reference evidence="4 5" key="1">
    <citation type="submission" date="2024-10" db="EMBL/GenBank/DDBJ databases">
        <authorList>
            <person name="Kim D."/>
        </authorList>
    </citation>
    <scope>NUCLEOTIDE SEQUENCE [LARGE SCALE GENOMIC DNA]</scope>
    <source>
        <strain evidence="4">Taebaek</strain>
    </source>
</reference>
<dbReference type="InterPro" id="IPR036305">
    <property type="entry name" value="RGS_sf"/>
</dbReference>
<feature type="region of interest" description="Disordered" evidence="1">
    <location>
        <begin position="441"/>
        <end position="544"/>
    </location>
</feature>
<feature type="compositionally biased region" description="Low complexity" evidence="1">
    <location>
        <begin position="1330"/>
        <end position="1348"/>
    </location>
</feature>
<feature type="region of interest" description="Disordered" evidence="1">
    <location>
        <begin position="175"/>
        <end position="201"/>
    </location>
</feature>
<evidence type="ECO:0000256" key="1">
    <source>
        <dbReference type="SAM" id="MobiDB-lite"/>
    </source>
</evidence>
<dbReference type="SMART" id="SM00228">
    <property type="entry name" value="PDZ"/>
    <property type="match status" value="1"/>
</dbReference>
<accession>A0ABD2J0Q1</accession>
<feature type="compositionally biased region" description="Basic and acidic residues" evidence="1">
    <location>
        <begin position="443"/>
        <end position="452"/>
    </location>
</feature>
<evidence type="ECO:0000313" key="4">
    <source>
        <dbReference type="EMBL" id="KAL3084957.1"/>
    </source>
</evidence>
<dbReference type="Proteomes" id="UP001620645">
    <property type="component" value="Unassembled WGS sequence"/>
</dbReference>
<evidence type="ECO:0000259" key="2">
    <source>
        <dbReference type="PROSITE" id="PS50106"/>
    </source>
</evidence>
<protein>
    <recommendedName>
        <fullName evidence="6">RGS domain-containing protein</fullName>
    </recommendedName>
</protein>
<dbReference type="InterPro" id="IPR036034">
    <property type="entry name" value="PDZ_sf"/>
</dbReference>
<feature type="compositionally biased region" description="Pro residues" evidence="1">
    <location>
        <begin position="527"/>
        <end position="537"/>
    </location>
</feature>
<evidence type="ECO:0000259" key="3">
    <source>
        <dbReference type="PROSITE" id="PS50132"/>
    </source>
</evidence>
<feature type="compositionally biased region" description="Low complexity" evidence="1">
    <location>
        <begin position="510"/>
        <end position="522"/>
    </location>
</feature>
<keyword evidence="5" id="KW-1185">Reference proteome</keyword>
<feature type="compositionally biased region" description="Acidic residues" evidence="1">
    <location>
        <begin position="453"/>
        <end position="463"/>
    </location>
</feature>
<dbReference type="InterPro" id="IPR046995">
    <property type="entry name" value="RGS10/12/14-like"/>
</dbReference>
<evidence type="ECO:0000313" key="5">
    <source>
        <dbReference type="Proteomes" id="UP001620645"/>
    </source>
</evidence>
<feature type="domain" description="RGS" evidence="3">
    <location>
        <begin position="735"/>
        <end position="848"/>
    </location>
</feature>
<dbReference type="SMART" id="SM00315">
    <property type="entry name" value="RGS"/>
    <property type="match status" value="1"/>
</dbReference>
<feature type="region of interest" description="Disordered" evidence="1">
    <location>
        <begin position="569"/>
        <end position="735"/>
    </location>
</feature>